<keyword evidence="2" id="KW-0408">Iron</keyword>
<organism evidence="6 7">
    <name type="scientific">Allosaccharopolyspora coralli</name>
    <dbReference type="NCBI Taxonomy" id="2665642"/>
    <lineage>
        <taxon>Bacteria</taxon>
        <taxon>Bacillati</taxon>
        <taxon>Actinomycetota</taxon>
        <taxon>Actinomycetes</taxon>
        <taxon>Pseudonocardiales</taxon>
        <taxon>Pseudonocardiaceae</taxon>
        <taxon>Allosaccharopolyspora</taxon>
    </lineage>
</organism>
<dbReference type="NCBIfam" id="NF038135">
    <property type="entry name" value="rSAM_Rv2578c"/>
    <property type="match status" value="1"/>
</dbReference>
<evidence type="ECO:0000256" key="3">
    <source>
        <dbReference type="ARBA" id="ARBA00023014"/>
    </source>
</evidence>
<accession>A0A5Q3Q8W0</accession>
<evidence type="ECO:0000313" key="6">
    <source>
        <dbReference type="EMBL" id="QGK69644.1"/>
    </source>
</evidence>
<dbReference type="SUPFAM" id="SSF102114">
    <property type="entry name" value="Radical SAM enzymes"/>
    <property type="match status" value="1"/>
</dbReference>
<dbReference type="Pfam" id="PF04055">
    <property type="entry name" value="Radical_SAM"/>
    <property type="match status" value="1"/>
</dbReference>
<dbReference type="SMART" id="SM00729">
    <property type="entry name" value="Elp3"/>
    <property type="match status" value="1"/>
</dbReference>
<dbReference type="InterPro" id="IPR007197">
    <property type="entry name" value="rSAM"/>
</dbReference>
<dbReference type="PROSITE" id="PS51918">
    <property type="entry name" value="RADICAL_SAM"/>
    <property type="match status" value="1"/>
</dbReference>
<dbReference type="InterPro" id="IPR006638">
    <property type="entry name" value="Elp3/MiaA/NifB-like_rSAM"/>
</dbReference>
<keyword evidence="3" id="KW-0411">Iron-sulfur</keyword>
<feature type="domain" description="Radical SAM core" evidence="5">
    <location>
        <begin position="82"/>
        <end position="331"/>
    </location>
</feature>
<dbReference type="SFLD" id="SFLDS00029">
    <property type="entry name" value="Radical_SAM"/>
    <property type="match status" value="1"/>
</dbReference>
<reference evidence="7" key="1">
    <citation type="submission" date="2019-11" db="EMBL/GenBank/DDBJ databases">
        <title>The complete genome sequence of Saccharopolyspora sp. E2A.</title>
        <authorList>
            <person name="Zhang G."/>
        </authorList>
    </citation>
    <scope>NUCLEOTIDE SEQUENCE [LARGE SCALE GENOMIC DNA]</scope>
    <source>
        <strain evidence="7">E2A</strain>
    </source>
</reference>
<evidence type="ECO:0000256" key="1">
    <source>
        <dbReference type="ARBA" id="ARBA00022723"/>
    </source>
</evidence>
<dbReference type="PANTHER" id="PTHR43432">
    <property type="entry name" value="SLR0285 PROTEIN"/>
    <property type="match status" value="1"/>
</dbReference>
<dbReference type="Proteomes" id="UP000371041">
    <property type="component" value="Chromosome"/>
</dbReference>
<evidence type="ECO:0000256" key="2">
    <source>
        <dbReference type="ARBA" id="ARBA00023004"/>
    </source>
</evidence>
<dbReference type="InterPro" id="IPR058240">
    <property type="entry name" value="rSAM_sf"/>
</dbReference>
<protein>
    <submittedName>
        <fullName evidence="6">Radical SAM protein</fullName>
    </submittedName>
</protein>
<gene>
    <name evidence="6" type="ORF">GIY23_09045</name>
</gene>
<feature type="region of interest" description="Disordered" evidence="4">
    <location>
        <begin position="337"/>
        <end position="377"/>
    </location>
</feature>
<proteinExistence type="predicted"/>
<evidence type="ECO:0000256" key="4">
    <source>
        <dbReference type="SAM" id="MobiDB-lite"/>
    </source>
</evidence>
<dbReference type="GO" id="GO:0051536">
    <property type="term" value="F:iron-sulfur cluster binding"/>
    <property type="evidence" value="ECO:0007669"/>
    <property type="project" value="UniProtKB-KW"/>
</dbReference>
<evidence type="ECO:0000313" key="7">
    <source>
        <dbReference type="Proteomes" id="UP000371041"/>
    </source>
</evidence>
<dbReference type="CDD" id="cd01335">
    <property type="entry name" value="Radical_SAM"/>
    <property type="match status" value="1"/>
</dbReference>
<dbReference type="KEGG" id="sace:GIY23_09045"/>
<dbReference type="GO" id="GO:0046872">
    <property type="term" value="F:metal ion binding"/>
    <property type="evidence" value="ECO:0007669"/>
    <property type="project" value="UniProtKB-KW"/>
</dbReference>
<dbReference type="PANTHER" id="PTHR43432:SF3">
    <property type="entry name" value="SLR0285 PROTEIN"/>
    <property type="match status" value="1"/>
</dbReference>
<sequence length="377" mass="42035">MRWEQQRVDFGQSVESQDAVRAETAALDLDLGALPERRGVPDGGGRAGLRLPDPVPIESGTDDAFAIEIRAKSIINRVPSASQVPFRWTINPYRGCGHACRYCFARNTHTYLDLDSGRDFDSKIVVKVNAAELARRELADPKWRREPIAMGTNTDPYQRADGVYRLMPGILAALRDHANPFSVLTKGTLILRDLDLYRQAAQVTDVSVAVSIGSLDEQLWRVVEPGTPSPRRRLDVIRRFGEIGIGCSVLMAPILPGLSDSDEQIDETVHGLMDAGATNVTPLVLHLRSGAREWYHHWLQDERPDLLPLYERLYRRGAYPPKSYQDDVVHRVREAQRRYGGRTVDDREQPARAHRGARPRAAVPSAGGGAARQLSLL</sequence>
<dbReference type="InterPro" id="IPR040086">
    <property type="entry name" value="MJ0683-like"/>
</dbReference>
<keyword evidence="1" id="KW-0479">Metal-binding</keyword>
<dbReference type="EMBL" id="CP045929">
    <property type="protein sequence ID" value="QGK69644.1"/>
    <property type="molecule type" value="Genomic_DNA"/>
</dbReference>
<dbReference type="Gene3D" id="3.80.30.30">
    <property type="match status" value="1"/>
</dbReference>
<feature type="compositionally biased region" description="Basic and acidic residues" evidence="4">
    <location>
        <begin position="337"/>
        <end position="351"/>
    </location>
</feature>
<keyword evidence="7" id="KW-1185">Reference proteome</keyword>
<name>A0A5Q3Q8W0_9PSEU</name>
<dbReference type="AlphaFoldDB" id="A0A5Q3Q8W0"/>
<dbReference type="SFLD" id="SFLDG01084">
    <property type="entry name" value="Uncharacterised_Radical_SAM_Su"/>
    <property type="match status" value="1"/>
</dbReference>
<dbReference type="GO" id="GO:0003824">
    <property type="term" value="F:catalytic activity"/>
    <property type="evidence" value="ECO:0007669"/>
    <property type="project" value="InterPro"/>
</dbReference>
<evidence type="ECO:0000259" key="5">
    <source>
        <dbReference type="PROSITE" id="PS51918"/>
    </source>
</evidence>
<dbReference type="RefSeq" id="WP_154076238.1">
    <property type="nucleotide sequence ID" value="NZ_CP045929.1"/>
</dbReference>